<organism evidence="1 2">
    <name type="scientific">Solanum commersonii</name>
    <name type="common">Commerson's wild potato</name>
    <name type="synonym">Commerson's nightshade</name>
    <dbReference type="NCBI Taxonomy" id="4109"/>
    <lineage>
        <taxon>Eukaryota</taxon>
        <taxon>Viridiplantae</taxon>
        <taxon>Streptophyta</taxon>
        <taxon>Embryophyta</taxon>
        <taxon>Tracheophyta</taxon>
        <taxon>Spermatophyta</taxon>
        <taxon>Magnoliopsida</taxon>
        <taxon>eudicotyledons</taxon>
        <taxon>Gunneridae</taxon>
        <taxon>Pentapetalae</taxon>
        <taxon>asterids</taxon>
        <taxon>lamiids</taxon>
        <taxon>Solanales</taxon>
        <taxon>Solanaceae</taxon>
        <taxon>Solanoideae</taxon>
        <taxon>Solaneae</taxon>
        <taxon>Solanum</taxon>
    </lineage>
</organism>
<dbReference type="OrthoDB" id="1938625at2759"/>
<dbReference type="Proteomes" id="UP000824120">
    <property type="component" value="Chromosome 1"/>
</dbReference>
<accession>A0A9J6B555</accession>
<dbReference type="EMBL" id="JACXVP010000001">
    <property type="protein sequence ID" value="KAG5631901.1"/>
    <property type="molecule type" value="Genomic_DNA"/>
</dbReference>
<dbReference type="AlphaFoldDB" id="A0A9J6B555"/>
<gene>
    <name evidence="1" type="ORF">H5410_003618</name>
</gene>
<evidence type="ECO:0000313" key="2">
    <source>
        <dbReference type="Proteomes" id="UP000824120"/>
    </source>
</evidence>
<name>A0A9J6B555_SOLCO</name>
<keyword evidence="2" id="KW-1185">Reference proteome</keyword>
<proteinExistence type="predicted"/>
<protein>
    <submittedName>
        <fullName evidence="1">Uncharacterized protein</fullName>
    </submittedName>
</protein>
<comment type="caution">
    <text evidence="1">The sequence shown here is derived from an EMBL/GenBank/DDBJ whole genome shotgun (WGS) entry which is preliminary data.</text>
</comment>
<sequence length="369" mass="42362">MRPFIGYPKPKTEPISDFSKQKKKVETVALNENRTRDMQFSNEPPCHVIFHRGGLGEPPKRHVGPPMVGYTMVSILQHNTSQLARKTLTTTSFQSDLEEQMLTRDAMLNLMKEDYKHINLSSNVGDASIFRLQPYGQQSLLAAKFPDFRLEDKSSFQEGCTDKARIFRTYSRRKKRRQIGEDNDLHLLKFLEVSPKSNEQFLTVIRSHLAIPYGDLVNKETDVAQLNGWIKGFGSQPNAIKGMEISHLLYANDSPIFCEADVVQIKHLRVILTIFEALSDLHVNWQKSFPYLVNDVPNLLSLLGCQKSTKKSHWRFNNEGSALWRNFISQKYGMLNQWNINDVNSPYGSSVVENYQKPMAKLLARLLEK</sequence>
<evidence type="ECO:0000313" key="1">
    <source>
        <dbReference type="EMBL" id="KAG5631901.1"/>
    </source>
</evidence>
<feature type="non-terminal residue" evidence="1">
    <location>
        <position position="1"/>
    </location>
</feature>
<reference evidence="1 2" key="1">
    <citation type="submission" date="2020-09" db="EMBL/GenBank/DDBJ databases">
        <title>De no assembly of potato wild relative species, Solanum commersonii.</title>
        <authorList>
            <person name="Cho K."/>
        </authorList>
    </citation>
    <scope>NUCLEOTIDE SEQUENCE [LARGE SCALE GENOMIC DNA]</scope>
    <source>
        <strain evidence="1">LZ3.2</strain>
        <tissue evidence="1">Leaf</tissue>
    </source>
</reference>